<name>A0A533I8K3_PARDE</name>
<comment type="catalytic activity">
    <reaction evidence="6">
        <text>guanosine(527) in 16S rRNA + S-adenosyl-L-methionine = N(7)-methylguanosine(527) in 16S rRNA + S-adenosyl-L-homocysteine</text>
        <dbReference type="Rhea" id="RHEA:42732"/>
        <dbReference type="Rhea" id="RHEA-COMP:10209"/>
        <dbReference type="Rhea" id="RHEA-COMP:10210"/>
        <dbReference type="ChEBI" id="CHEBI:57856"/>
        <dbReference type="ChEBI" id="CHEBI:59789"/>
        <dbReference type="ChEBI" id="CHEBI:74269"/>
        <dbReference type="ChEBI" id="CHEBI:74480"/>
        <dbReference type="EC" id="2.1.1.170"/>
    </reaction>
</comment>
<dbReference type="HAMAP" id="MF_00074">
    <property type="entry name" value="16SrRNA_methyltr_G"/>
    <property type="match status" value="1"/>
</dbReference>
<feature type="binding site" evidence="6">
    <location>
        <position position="129"/>
    </location>
    <ligand>
        <name>S-adenosyl-L-methionine</name>
        <dbReference type="ChEBI" id="CHEBI:59789"/>
    </ligand>
</feature>
<dbReference type="PANTHER" id="PTHR31760:SF0">
    <property type="entry name" value="S-ADENOSYL-L-METHIONINE-DEPENDENT METHYLTRANSFERASES SUPERFAMILY PROTEIN"/>
    <property type="match status" value="1"/>
</dbReference>
<accession>A0A533I8K3</accession>
<feature type="binding site" evidence="6">
    <location>
        <position position="67"/>
    </location>
    <ligand>
        <name>S-adenosyl-L-methionine</name>
        <dbReference type="ChEBI" id="CHEBI:59789"/>
    </ligand>
</feature>
<evidence type="ECO:0000313" key="8">
    <source>
        <dbReference type="Proteomes" id="UP000315344"/>
    </source>
</evidence>
<dbReference type="Gene3D" id="3.40.50.150">
    <property type="entry name" value="Vaccinia Virus protein VP39"/>
    <property type="match status" value="1"/>
</dbReference>
<feature type="binding site" evidence="6">
    <location>
        <position position="62"/>
    </location>
    <ligand>
        <name>S-adenosyl-L-methionine</name>
        <dbReference type="ChEBI" id="CHEBI:59789"/>
    </ligand>
</feature>
<evidence type="ECO:0000256" key="3">
    <source>
        <dbReference type="ARBA" id="ARBA00022603"/>
    </source>
</evidence>
<comment type="caution">
    <text evidence="6">Lacks conserved residue(s) required for the propagation of feature annotation.</text>
</comment>
<keyword evidence="3 6" id="KW-0489">Methyltransferase</keyword>
<dbReference type="GO" id="GO:0005829">
    <property type="term" value="C:cytosol"/>
    <property type="evidence" value="ECO:0007669"/>
    <property type="project" value="TreeGrafter"/>
</dbReference>
<dbReference type="InterPro" id="IPR029063">
    <property type="entry name" value="SAM-dependent_MTases_sf"/>
</dbReference>
<evidence type="ECO:0000256" key="1">
    <source>
        <dbReference type="ARBA" id="ARBA00022490"/>
    </source>
</evidence>
<proteinExistence type="inferred from homology"/>
<dbReference type="PIRSF" id="PIRSF003078">
    <property type="entry name" value="GidB"/>
    <property type="match status" value="1"/>
</dbReference>
<gene>
    <name evidence="6 7" type="primary">rsmG</name>
    <name evidence="7" type="ORF">DI616_09815</name>
</gene>
<keyword evidence="5 6" id="KW-0949">S-adenosyl-L-methionine</keyword>
<comment type="similarity">
    <text evidence="6">Belongs to the methyltransferase superfamily. RNA methyltransferase RsmG family.</text>
</comment>
<reference evidence="7 8" key="1">
    <citation type="journal article" date="2017" name="Nat. Commun.">
        <title>In situ click chemistry generation of cyclooxygenase-2 inhibitors.</title>
        <authorList>
            <person name="Bhardwaj A."/>
            <person name="Kaur J."/>
            <person name="Wuest M."/>
            <person name="Wuest F."/>
        </authorList>
    </citation>
    <scope>NUCLEOTIDE SEQUENCE [LARGE SCALE GENOMIC DNA]</scope>
    <source>
        <strain evidence="7">S2_012_000_R3_94</strain>
    </source>
</reference>
<organism evidence="7 8">
    <name type="scientific">Paracoccus denitrificans</name>
    <dbReference type="NCBI Taxonomy" id="266"/>
    <lineage>
        <taxon>Bacteria</taxon>
        <taxon>Pseudomonadati</taxon>
        <taxon>Pseudomonadota</taxon>
        <taxon>Alphaproteobacteria</taxon>
        <taxon>Rhodobacterales</taxon>
        <taxon>Paracoccaceae</taxon>
        <taxon>Paracoccus</taxon>
    </lineage>
</organism>
<feature type="binding site" evidence="6">
    <location>
        <begin position="115"/>
        <end position="116"/>
    </location>
    <ligand>
        <name>S-adenosyl-L-methionine</name>
        <dbReference type="ChEBI" id="CHEBI:59789"/>
    </ligand>
</feature>
<keyword evidence="4 6" id="KW-0808">Transferase</keyword>
<evidence type="ECO:0000256" key="4">
    <source>
        <dbReference type="ARBA" id="ARBA00022679"/>
    </source>
</evidence>
<dbReference type="GO" id="GO:0070043">
    <property type="term" value="F:rRNA (guanine-N7-)-methyltransferase activity"/>
    <property type="evidence" value="ECO:0007669"/>
    <property type="project" value="UniProtKB-UniRule"/>
</dbReference>
<dbReference type="Pfam" id="PF02527">
    <property type="entry name" value="GidB"/>
    <property type="match status" value="1"/>
</dbReference>
<comment type="function">
    <text evidence="6">Specifically methylates the N7 position of guanine in position 527 of 16S rRNA.</text>
</comment>
<dbReference type="InterPro" id="IPR003682">
    <property type="entry name" value="rRNA_ssu_MeTfrase_G"/>
</dbReference>
<evidence type="ECO:0000256" key="2">
    <source>
        <dbReference type="ARBA" id="ARBA00022552"/>
    </source>
</evidence>
<evidence type="ECO:0000313" key="7">
    <source>
        <dbReference type="EMBL" id="TKW66774.1"/>
    </source>
</evidence>
<keyword evidence="1 6" id="KW-0963">Cytoplasm</keyword>
<dbReference type="EMBL" id="VAFL01000006">
    <property type="protein sequence ID" value="TKW66774.1"/>
    <property type="molecule type" value="Genomic_DNA"/>
</dbReference>
<protein>
    <recommendedName>
        <fullName evidence="6">Ribosomal RNA small subunit methyltransferase G</fullName>
        <ecNumber evidence="6">2.1.1.170</ecNumber>
    </recommendedName>
    <alternativeName>
        <fullName evidence="6">16S rRNA 7-methylguanosine methyltransferase</fullName>
        <shortName evidence="6">16S rRNA m7G methyltransferase</shortName>
    </alternativeName>
</protein>
<dbReference type="AlphaFoldDB" id="A0A533I8K3"/>
<comment type="subcellular location">
    <subcellularLocation>
        <location evidence="6">Cytoplasm</location>
    </subcellularLocation>
</comment>
<dbReference type="NCBIfam" id="TIGR00138">
    <property type="entry name" value="rsmG_gidB"/>
    <property type="match status" value="1"/>
</dbReference>
<dbReference type="SUPFAM" id="SSF53335">
    <property type="entry name" value="S-adenosyl-L-methionine-dependent methyltransferases"/>
    <property type="match status" value="1"/>
</dbReference>
<sequence length="197" mass="21852">MSVSRETEDLLRAYADLIRKWNKTINLVAPATLHDVQRRHIADSAQLFDLSDPAAGTWLDLGSGGGLPGVVVAILAREKPLQVTLVESDKRKSAFLGTVRRELRLSNLTVKSQRIETLANGSNNFVSARALAALVNLMPYLERQLASDGEAWLLKGRAWKAEVEEARRCWSFDLTTFDSATDPEAAVLKLRNIRPND</sequence>
<dbReference type="EC" id="2.1.1.170" evidence="6"/>
<comment type="caution">
    <text evidence="7">The sequence shown here is derived from an EMBL/GenBank/DDBJ whole genome shotgun (WGS) entry which is preliminary data.</text>
</comment>
<evidence type="ECO:0000256" key="6">
    <source>
        <dbReference type="HAMAP-Rule" id="MF_00074"/>
    </source>
</evidence>
<dbReference type="PANTHER" id="PTHR31760">
    <property type="entry name" value="S-ADENOSYL-L-METHIONINE-DEPENDENT METHYLTRANSFERASES SUPERFAMILY PROTEIN"/>
    <property type="match status" value="1"/>
</dbReference>
<evidence type="ECO:0000256" key="5">
    <source>
        <dbReference type="ARBA" id="ARBA00022691"/>
    </source>
</evidence>
<dbReference type="Proteomes" id="UP000315344">
    <property type="component" value="Unassembled WGS sequence"/>
</dbReference>
<keyword evidence="2 6" id="KW-0698">rRNA processing</keyword>